<name>A0A918N7N8_9GAMM</name>
<sequence>MFFTVKYAKALKQLGLDNSVLNSSEREALLNYGQELKKDGITPHQAALGAFCHFFEIKVKSNPSIVYMGSFAQATFVEWMSAGKIREEDMIYASEKITNALNEIGS</sequence>
<dbReference type="AlphaFoldDB" id="A0A918N7N8"/>
<comment type="caution">
    <text evidence="1">The sequence shown here is derived from an EMBL/GenBank/DDBJ whole genome shotgun (WGS) entry which is preliminary data.</text>
</comment>
<dbReference type="RefSeq" id="WP_189608250.1">
    <property type="nucleotide sequence ID" value="NZ_BMXR01000004.1"/>
</dbReference>
<gene>
    <name evidence="1" type="ORF">GCM10007392_18390</name>
</gene>
<dbReference type="EMBL" id="BMXR01000004">
    <property type="protein sequence ID" value="GGX51429.1"/>
    <property type="molecule type" value="Genomic_DNA"/>
</dbReference>
<reference evidence="1" key="1">
    <citation type="journal article" date="2014" name="Int. J. Syst. Evol. Microbiol.">
        <title>Complete genome sequence of Corynebacterium casei LMG S-19264T (=DSM 44701T), isolated from a smear-ripened cheese.</title>
        <authorList>
            <consortium name="US DOE Joint Genome Institute (JGI-PGF)"/>
            <person name="Walter F."/>
            <person name="Albersmeier A."/>
            <person name="Kalinowski J."/>
            <person name="Ruckert C."/>
        </authorList>
    </citation>
    <scope>NUCLEOTIDE SEQUENCE</scope>
    <source>
        <strain evidence="1">KCTC 22169</strain>
    </source>
</reference>
<keyword evidence="2" id="KW-1185">Reference proteome</keyword>
<evidence type="ECO:0000313" key="1">
    <source>
        <dbReference type="EMBL" id="GGX51429.1"/>
    </source>
</evidence>
<evidence type="ECO:0000313" key="2">
    <source>
        <dbReference type="Proteomes" id="UP000626148"/>
    </source>
</evidence>
<protein>
    <submittedName>
        <fullName evidence="1">Uncharacterized protein</fullName>
    </submittedName>
</protein>
<accession>A0A918N7N8</accession>
<reference evidence="1" key="2">
    <citation type="submission" date="2020-09" db="EMBL/GenBank/DDBJ databases">
        <authorList>
            <person name="Sun Q."/>
            <person name="Kim S."/>
        </authorList>
    </citation>
    <scope>NUCLEOTIDE SEQUENCE</scope>
    <source>
        <strain evidence="1">KCTC 22169</strain>
    </source>
</reference>
<proteinExistence type="predicted"/>
<organism evidence="1 2">
    <name type="scientific">Saccharospirillum salsuginis</name>
    <dbReference type="NCBI Taxonomy" id="418750"/>
    <lineage>
        <taxon>Bacteria</taxon>
        <taxon>Pseudomonadati</taxon>
        <taxon>Pseudomonadota</taxon>
        <taxon>Gammaproteobacteria</taxon>
        <taxon>Oceanospirillales</taxon>
        <taxon>Saccharospirillaceae</taxon>
        <taxon>Saccharospirillum</taxon>
    </lineage>
</organism>
<dbReference type="Proteomes" id="UP000626148">
    <property type="component" value="Unassembled WGS sequence"/>
</dbReference>